<geneLocation type="plasmid" evidence="4">
    <name>cbm2636_mp</name>
</geneLocation>
<sequence length="324" mass="33421">MNALIKTACRAAIAASALASGIAMAAYPDKPVRIVVPYPPGGASDTTARVLSEKLKEVTGATFVVENRPGANGNIAAEMVAKSPADGYTLLMANVGPNAISQSIYPNLGYDVNKSFAPIGQTTTVPIVLVAGPKVKAADIKGLVAEVKANPGKYTFASAGNGSSNHLVGEMFNSGLKTDMMHVPYKGDGPALTDVMAGQVSMMFTTAVAARPFVTGGKLKLIAVASKKRVPAFPDAPTIDESVLKGFDASSWGGLVAPAGTSPEIIKQLSAALMKVLAMPEVKSQLATLGAEVVATRPDEFARYIKSETDKWGAVAKSAKVVAE</sequence>
<evidence type="ECO:0000256" key="1">
    <source>
        <dbReference type="ARBA" id="ARBA00006987"/>
    </source>
</evidence>
<dbReference type="EMBL" id="LT984814">
    <property type="protein sequence ID" value="SPD68585.1"/>
    <property type="molecule type" value="Genomic_DNA"/>
</dbReference>
<evidence type="ECO:0000313" key="4">
    <source>
        <dbReference type="Proteomes" id="UP000254259"/>
    </source>
</evidence>
<proteinExistence type="inferred from homology"/>
<dbReference type="AlphaFoldDB" id="A0A9Q7V2Y9"/>
<gene>
    <name evidence="3" type="ORF">CBM2636_MP21435</name>
</gene>
<organism evidence="3 4">
    <name type="scientific">Cupriavidus taiwanensis</name>
    <dbReference type="NCBI Taxonomy" id="164546"/>
    <lineage>
        <taxon>Bacteria</taxon>
        <taxon>Pseudomonadati</taxon>
        <taxon>Pseudomonadota</taxon>
        <taxon>Betaproteobacteria</taxon>
        <taxon>Burkholderiales</taxon>
        <taxon>Burkholderiaceae</taxon>
        <taxon>Cupriavidus</taxon>
    </lineage>
</organism>
<dbReference type="InterPro" id="IPR042100">
    <property type="entry name" value="Bug_dom1"/>
</dbReference>
<feature type="signal peptide" evidence="2">
    <location>
        <begin position="1"/>
        <end position="25"/>
    </location>
</feature>
<dbReference type="PANTHER" id="PTHR42928:SF5">
    <property type="entry name" value="BLR1237 PROTEIN"/>
    <property type="match status" value="1"/>
</dbReference>
<name>A0A9Q7V2Y9_9BURK</name>
<dbReference type="RefSeq" id="WP_115713822.1">
    <property type="nucleotide sequence ID" value="NZ_JAQOLH010000007.1"/>
</dbReference>
<dbReference type="Proteomes" id="UP000254259">
    <property type="component" value="Plasmid CBM2636_mp"/>
</dbReference>
<evidence type="ECO:0000256" key="2">
    <source>
        <dbReference type="SAM" id="SignalP"/>
    </source>
</evidence>
<reference evidence="3 4" key="1">
    <citation type="submission" date="2018-01" db="EMBL/GenBank/DDBJ databases">
        <authorList>
            <person name="Clerissi C."/>
        </authorList>
    </citation>
    <scope>NUCLEOTIDE SEQUENCE [LARGE SCALE GENOMIC DNA]</scope>
    <source>
        <strain evidence="3">Cupriavidus taiwanensis SWF 66322</strain>
        <plasmid evidence="4">cbm2636_mp</plasmid>
    </source>
</reference>
<evidence type="ECO:0000313" key="3">
    <source>
        <dbReference type="EMBL" id="SPD68585.1"/>
    </source>
</evidence>
<dbReference type="Gene3D" id="3.40.190.10">
    <property type="entry name" value="Periplasmic binding protein-like II"/>
    <property type="match status" value="1"/>
</dbReference>
<feature type="chain" id="PRO_5040236056" description="Extra-cytoplasmic solute receptor" evidence="2">
    <location>
        <begin position="26"/>
        <end position="324"/>
    </location>
</feature>
<accession>A0A9Q7V2Y9</accession>
<keyword evidence="2" id="KW-0732">Signal</keyword>
<dbReference type="InterPro" id="IPR005064">
    <property type="entry name" value="BUG"/>
</dbReference>
<comment type="similarity">
    <text evidence="1">Belongs to the UPF0065 (bug) family.</text>
</comment>
<protein>
    <recommendedName>
        <fullName evidence="5">Extra-cytoplasmic solute receptor</fullName>
    </recommendedName>
</protein>
<dbReference type="PIRSF" id="PIRSF017082">
    <property type="entry name" value="YflP"/>
    <property type="match status" value="1"/>
</dbReference>
<dbReference type="CDD" id="cd13578">
    <property type="entry name" value="PBP2_Bug27"/>
    <property type="match status" value="1"/>
</dbReference>
<keyword evidence="3" id="KW-0614">Plasmid</keyword>
<evidence type="ECO:0008006" key="5">
    <source>
        <dbReference type="Google" id="ProtNLM"/>
    </source>
</evidence>
<dbReference type="PANTHER" id="PTHR42928">
    <property type="entry name" value="TRICARBOXYLATE-BINDING PROTEIN"/>
    <property type="match status" value="1"/>
</dbReference>
<dbReference type="SUPFAM" id="SSF53850">
    <property type="entry name" value="Periplasmic binding protein-like II"/>
    <property type="match status" value="1"/>
</dbReference>
<dbReference type="Gene3D" id="3.40.190.150">
    <property type="entry name" value="Bordetella uptake gene, domain 1"/>
    <property type="match status" value="1"/>
</dbReference>
<dbReference type="Pfam" id="PF03401">
    <property type="entry name" value="TctC"/>
    <property type="match status" value="1"/>
</dbReference>